<keyword evidence="2" id="KW-0444">Lipid biosynthesis</keyword>
<dbReference type="PANTHER" id="PTHR43899">
    <property type="entry name" value="RH59310P"/>
    <property type="match status" value="1"/>
</dbReference>
<dbReference type="GO" id="GO:0005783">
    <property type="term" value="C:endoplasmic reticulum"/>
    <property type="evidence" value="ECO:0007669"/>
    <property type="project" value="UniProtKB-SubCell"/>
</dbReference>
<dbReference type="SUPFAM" id="SSF51735">
    <property type="entry name" value="NAD(P)-binding Rossmann-fold domains"/>
    <property type="match status" value="1"/>
</dbReference>
<dbReference type="Ensembl" id="ENSPMGT00000003583.1">
    <property type="protein sequence ID" value="ENSPMGP00000003380.1"/>
    <property type="gene ID" value="ENSPMGG00000002917.1"/>
</dbReference>
<evidence type="ECO:0000313" key="5">
    <source>
        <dbReference type="Ensembl" id="ENSPMGP00000003380.1"/>
    </source>
</evidence>
<keyword evidence="3" id="KW-0560">Oxidoreductase</keyword>
<keyword evidence="4" id="KW-1133">Transmembrane helix</keyword>
<comment type="subcellular location">
    <subcellularLocation>
        <location evidence="1">Endoplasmic reticulum</location>
    </subcellularLocation>
</comment>
<dbReference type="PANTHER" id="PTHR43899:SF10">
    <property type="entry name" value="20BETA-HYDROXYSTEROID DEHYDROGENASE TYPE 2"/>
    <property type="match status" value="1"/>
</dbReference>
<keyword evidence="2" id="KW-0443">Lipid metabolism</keyword>
<keyword evidence="4" id="KW-0472">Membrane</keyword>
<dbReference type="CDD" id="cd05356">
    <property type="entry name" value="17beta-HSD1_like_SDR_c"/>
    <property type="match status" value="1"/>
</dbReference>
<dbReference type="InterPro" id="IPR051019">
    <property type="entry name" value="VLCFA-Steroid_DH"/>
</dbReference>
<reference evidence="5" key="2">
    <citation type="submission" date="2025-09" db="UniProtKB">
        <authorList>
            <consortium name="Ensembl"/>
        </authorList>
    </citation>
    <scope>IDENTIFICATION</scope>
</reference>
<dbReference type="Proteomes" id="UP000261520">
    <property type="component" value="Unplaced"/>
</dbReference>
<keyword evidence="4" id="KW-0812">Transmembrane</keyword>
<dbReference type="GO" id="GO:0016491">
    <property type="term" value="F:oxidoreductase activity"/>
    <property type="evidence" value="ECO:0007669"/>
    <property type="project" value="UniProtKB-KW"/>
</dbReference>
<dbReference type="STRING" id="409849.ENSPMGP00000003380"/>
<keyword evidence="6" id="KW-1185">Reference proteome</keyword>
<dbReference type="InterPro" id="IPR020904">
    <property type="entry name" value="Sc_DH/Rdtase_CS"/>
</dbReference>
<dbReference type="Pfam" id="PF00106">
    <property type="entry name" value="adh_short"/>
    <property type="match status" value="1"/>
</dbReference>
<dbReference type="InterPro" id="IPR002347">
    <property type="entry name" value="SDR_fam"/>
</dbReference>
<accession>A0A3B3ZFI2</accession>
<protein>
    <submittedName>
        <fullName evidence="5">Uncharacterized protein</fullName>
    </submittedName>
</protein>
<name>A0A3B3ZFI2_9GOBI</name>
<evidence type="ECO:0000256" key="2">
    <source>
        <dbReference type="ARBA" id="ARBA00022955"/>
    </source>
</evidence>
<dbReference type="AlphaFoldDB" id="A0A3B3ZFI2"/>
<organism evidence="5 6">
    <name type="scientific">Periophthalmus magnuspinnatus</name>
    <dbReference type="NCBI Taxonomy" id="409849"/>
    <lineage>
        <taxon>Eukaryota</taxon>
        <taxon>Metazoa</taxon>
        <taxon>Chordata</taxon>
        <taxon>Craniata</taxon>
        <taxon>Vertebrata</taxon>
        <taxon>Euteleostomi</taxon>
        <taxon>Actinopterygii</taxon>
        <taxon>Neopterygii</taxon>
        <taxon>Teleostei</taxon>
        <taxon>Neoteleostei</taxon>
        <taxon>Acanthomorphata</taxon>
        <taxon>Gobiaria</taxon>
        <taxon>Gobiiformes</taxon>
        <taxon>Gobioidei</taxon>
        <taxon>Gobiidae</taxon>
        <taxon>Oxudercinae</taxon>
        <taxon>Periophthalmus</taxon>
    </lineage>
</organism>
<keyword evidence="2" id="KW-0752">Steroid biosynthesis</keyword>
<evidence type="ECO:0000256" key="4">
    <source>
        <dbReference type="SAM" id="Phobius"/>
    </source>
</evidence>
<dbReference type="Gene3D" id="3.40.50.720">
    <property type="entry name" value="NAD(P)-binding Rossmann-like Domain"/>
    <property type="match status" value="1"/>
</dbReference>
<reference evidence="5" key="1">
    <citation type="submission" date="2025-08" db="UniProtKB">
        <authorList>
            <consortium name="Ensembl"/>
        </authorList>
    </citation>
    <scope>IDENTIFICATION</scope>
</reference>
<feature type="transmembrane region" description="Helical" evidence="4">
    <location>
        <begin position="15"/>
        <end position="33"/>
    </location>
</feature>
<evidence type="ECO:0000256" key="3">
    <source>
        <dbReference type="ARBA" id="ARBA00023002"/>
    </source>
</evidence>
<dbReference type="PROSITE" id="PS00061">
    <property type="entry name" value="ADH_SHORT"/>
    <property type="match status" value="1"/>
</dbReference>
<evidence type="ECO:0000256" key="1">
    <source>
        <dbReference type="ARBA" id="ARBA00004240"/>
    </source>
</evidence>
<sequence>MTYFSYSCTMQLSDTLALVGGLSVLWNLLRLLWRCWRGFRQYILSQFWQVDLRGYGQWAVPVNQSVHLQLARRGLDIVLVSRSEDKLQTAAKVIEEIYGRKTCTIRVDFTDGHIIYPKIANVLKDLEVGILGMSVSDTLKKITNIVNCNMLSIAQDIPCGHCLSVFRGHGLIINISSETGVRPHPLVSLYSATKLFVTYFSQCLHAEYKSKGIIVQCVTPLLVSTSMTRHTPVNCFTKSAQGFANEALNTVGYSAYTSGCLSHALQSLTLTVLLPDWLRMSSFFIRQLRKTSDVSPCENNKQKILEKDE</sequence>
<dbReference type="GO" id="GO:0006694">
    <property type="term" value="P:steroid biosynthetic process"/>
    <property type="evidence" value="ECO:0007669"/>
    <property type="project" value="UniProtKB-KW"/>
</dbReference>
<evidence type="ECO:0000313" key="6">
    <source>
        <dbReference type="Proteomes" id="UP000261520"/>
    </source>
</evidence>
<dbReference type="PRINTS" id="PR00081">
    <property type="entry name" value="GDHRDH"/>
</dbReference>
<dbReference type="InterPro" id="IPR036291">
    <property type="entry name" value="NAD(P)-bd_dom_sf"/>
</dbReference>
<proteinExistence type="predicted"/>